<evidence type="ECO:0000313" key="5">
    <source>
        <dbReference type="EMBL" id="KOS20768.1"/>
    </source>
</evidence>
<dbReference type="AlphaFoldDB" id="A0A0M8MXJ4"/>
<dbReference type="InterPro" id="IPR051654">
    <property type="entry name" value="Meroterpenoid_MTases"/>
</dbReference>
<comment type="caution">
    <text evidence="5">The sequence shown here is derived from an EMBL/GenBank/DDBJ whole genome shotgun (WGS) entry which is preliminary data.</text>
</comment>
<dbReference type="Proteomes" id="UP000053831">
    <property type="component" value="Unassembled WGS sequence"/>
</dbReference>
<evidence type="ECO:0000313" key="6">
    <source>
        <dbReference type="Proteomes" id="UP000053831"/>
    </source>
</evidence>
<evidence type="ECO:0000256" key="2">
    <source>
        <dbReference type="ARBA" id="ARBA00022679"/>
    </source>
</evidence>
<keyword evidence="6" id="KW-1185">Reference proteome</keyword>
<dbReference type="InterPro" id="IPR029063">
    <property type="entry name" value="SAM-dependent_MTases_sf"/>
</dbReference>
<dbReference type="GO" id="GO:0016740">
    <property type="term" value="F:transferase activity"/>
    <property type="evidence" value="ECO:0007669"/>
    <property type="project" value="UniProtKB-KW"/>
</dbReference>
<dbReference type="PANTHER" id="PTHR35897">
    <property type="entry name" value="METHYLTRANSFERASE AUSD"/>
    <property type="match status" value="1"/>
</dbReference>
<evidence type="ECO:0000256" key="3">
    <source>
        <dbReference type="ARBA" id="ARBA00022691"/>
    </source>
</evidence>
<reference evidence="5 6" key="1">
    <citation type="submission" date="2015-07" db="EMBL/GenBank/DDBJ databases">
        <title>The genome of the fungus Escovopsis weberi, a specialized disease agent of ant agriculture.</title>
        <authorList>
            <person name="de Man T.J."/>
            <person name="Stajich J.E."/>
            <person name="Kubicek C.P."/>
            <person name="Chenthamara K."/>
            <person name="Atanasova L."/>
            <person name="Druzhinina I.S."/>
            <person name="Birnbaum S."/>
            <person name="Barribeau S.M."/>
            <person name="Teiling C."/>
            <person name="Suen G."/>
            <person name="Currie C."/>
            <person name="Gerardo N.M."/>
        </authorList>
    </citation>
    <scope>NUCLEOTIDE SEQUENCE [LARGE SCALE GENOMIC DNA]</scope>
</reference>
<comment type="pathway">
    <text evidence="1">Secondary metabolite biosynthesis.</text>
</comment>
<accession>A0A0M8MXJ4</accession>
<proteinExistence type="inferred from homology"/>
<protein>
    <recommendedName>
        <fullName evidence="7">Nudix hydrolase domain-containing protein</fullName>
    </recommendedName>
</protein>
<comment type="similarity">
    <text evidence="4">Belongs to the class I-like SAM-binding methyltransferase superfamily.</text>
</comment>
<name>A0A0M8MXJ4_ESCWE</name>
<organism evidence="5 6">
    <name type="scientific">Escovopsis weberi</name>
    <dbReference type="NCBI Taxonomy" id="150374"/>
    <lineage>
        <taxon>Eukaryota</taxon>
        <taxon>Fungi</taxon>
        <taxon>Dikarya</taxon>
        <taxon>Ascomycota</taxon>
        <taxon>Pezizomycotina</taxon>
        <taxon>Sordariomycetes</taxon>
        <taxon>Hypocreomycetidae</taxon>
        <taxon>Hypocreales</taxon>
        <taxon>Hypocreaceae</taxon>
        <taxon>Escovopsis</taxon>
    </lineage>
</organism>
<dbReference type="Gene3D" id="3.40.50.150">
    <property type="entry name" value="Vaccinia Virus protein VP39"/>
    <property type="match status" value="1"/>
</dbReference>
<evidence type="ECO:0000256" key="1">
    <source>
        <dbReference type="ARBA" id="ARBA00005179"/>
    </source>
</evidence>
<sequence length="728" mass="82216">MAASSFASKQYNGEEFVESCGAILFNFQHQTPRSRADAALREMREETGYRCRLYPVTMPTRAPSAAEAGDVPDKARTYPDLTEPFMLSTWEVGGKSQVKLIWWYIAEHHALHSNSCGIFGDMRISEHEWRSVFVKMSPHKLQELMSFEGATGRLFYGLFRGRLLNQVRLDACLNRGNLSGTNQARLIDCFLDVELRWAEHVADAYRQTMQKSPDPREAPSQKIHRFFYNRLKADKRFLDFYGKEIPSLSNGIMDSASQLLNATLVINGVSHPPLRHYLDRAQELLNPHLAGSQATLASLPIAIGLGDGHGGNVMVVEGKSPAAFIHIDYEVSGSHTPILDMAKPLWLDGFFNVAYADLLESSITDQRTKSGTSVSWILDEDSIYLDYDVACEEIGRLTMVTKLEYILRSLLQYMKQNAPQKTQLALDVLGSALLACALLTRDFSARPDVFFLSLALGVDLAHDVNRVLSRVFDWDMGLSLAADELLSLISSRENGTDGNELIFDLSQFTLHDLITLISSSGLEQEEIAPHTCIRELIFAEPRVDHHFAYRGIMKKRKADDLLVDAGCCFFDLGRMLYDEGQTGPKPTFRHADLVDREFPQRHPDLRHRFDLVHSANVIHLFDVEDQDAFFRNLVFLAKPGDTIFGRQVGLAADHPASYRQPEGKGYRFTALEFRDWCLRIGGWDAEGVDGPVFEAQVVQYDEIRLKRADTGWVLQWRVRVPKTGHGYE</sequence>
<dbReference type="PANTHER" id="PTHR35897:SF1">
    <property type="entry name" value="METHYLTRANSFERASE AUSD"/>
    <property type="match status" value="1"/>
</dbReference>
<keyword evidence="2" id="KW-0808">Transferase</keyword>
<dbReference type="EMBL" id="LGSR01000013">
    <property type="protein sequence ID" value="KOS20768.1"/>
    <property type="molecule type" value="Genomic_DNA"/>
</dbReference>
<gene>
    <name evidence="5" type="ORF">ESCO_004370</name>
</gene>
<dbReference type="SUPFAM" id="SSF53335">
    <property type="entry name" value="S-adenosyl-L-methionine-dependent methyltransferases"/>
    <property type="match status" value="1"/>
</dbReference>
<keyword evidence="3" id="KW-0949">S-adenosyl-L-methionine</keyword>
<evidence type="ECO:0008006" key="7">
    <source>
        <dbReference type="Google" id="ProtNLM"/>
    </source>
</evidence>
<dbReference type="Gene3D" id="3.90.79.10">
    <property type="entry name" value="Nucleoside Triphosphate Pyrophosphohydrolase"/>
    <property type="match status" value="1"/>
</dbReference>
<evidence type="ECO:0000256" key="4">
    <source>
        <dbReference type="ARBA" id="ARBA00038314"/>
    </source>
</evidence>
<dbReference type="OrthoDB" id="10259236at2759"/>